<sequence>MKKNILLTMLLLMATMAFAACTGKKENTVQKSTAAQTDTFKTKSGKEIVFTAIKHGSIRITFDGREIEVDPVRGLKPTTDYSAYPKADYIFVTHEHFDHCDTVAVRQLEKPTTIIITNANCAKIIGKGKVMHNIDHLQLSDDIKVDAVPAYNTTQGKEKYHPKGRDNGFILTLDGFRVYISGDTEDIPEMRNIKNIDVAFLSTNQPFTMTPEQTARAAKLIKPKVLFPYHYSDTHIQKVADLLKGTGIDVRIRNYQ</sequence>
<dbReference type="InterPro" id="IPR036866">
    <property type="entry name" value="RibonucZ/Hydroxyglut_hydro"/>
</dbReference>
<evidence type="ECO:0000256" key="1">
    <source>
        <dbReference type="SAM" id="SignalP"/>
    </source>
</evidence>
<dbReference type="InterPro" id="IPR050114">
    <property type="entry name" value="UPF0173_UPF0282_UlaG_hydrolase"/>
</dbReference>
<protein>
    <submittedName>
        <fullName evidence="2">MBL fold metallo-hydrolase</fullName>
    </submittedName>
</protein>
<keyword evidence="2" id="KW-0378">Hydrolase</keyword>
<proteinExistence type="predicted"/>
<dbReference type="EMBL" id="VUNG01000044">
    <property type="protein sequence ID" value="MST85623.1"/>
    <property type="molecule type" value="Genomic_DNA"/>
</dbReference>
<dbReference type="Gene3D" id="3.60.15.10">
    <property type="entry name" value="Ribonuclease Z/Hydroxyacylglutathione hydrolase-like"/>
    <property type="match status" value="1"/>
</dbReference>
<keyword evidence="3" id="KW-1185">Reference proteome</keyword>
<accession>A0A7K0KI52</accession>
<evidence type="ECO:0000313" key="3">
    <source>
        <dbReference type="Proteomes" id="UP000438914"/>
    </source>
</evidence>
<reference evidence="2 3" key="1">
    <citation type="submission" date="2019-08" db="EMBL/GenBank/DDBJ databases">
        <title>In-depth cultivation of the pig gut microbiome towards novel bacterial diversity and tailored functional studies.</title>
        <authorList>
            <person name="Wylensek D."/>
            <person name="Hitch T.C.A."/>
            <person name="Clavel T."/>
        </authorList>
    </citation>
    <scope>NUCLEOTIDE SEQUENCE [LARGE SCALE GENOMIC DNA]</scope>
    <source>
        <strain evidence="2 3">LKV-178-WT-2A</strain>
    </source>
</reference>
<dbReference type="SUPFAM" id="SSF56281">
    <property type="entry name" value="Metallo-hydrolase/oxidoreductase"/>
    <property type="match status" value="1"/>
</dbReference>
<keyword evidence="1" id="KW-0732">Signal</keyword>
<dbReference type="PANTHER" id="PTHR43546:SF3">
    <property type="entry name" value="UPF0173 METAL-DEPENDENT HYDROLASE MJ1163"/>
    <property type="match status" value="1"/>
</dbReference>
<dbReference type="Proteomes" id="UP000438914">
    <property type="component" value="Unassembled WGS sequence"/>
</dbReference>
<name>A0A7K0KI52_9BACT</name>
<comment type="caution">
    <text evidence="2">The sequence shown here is derived from an EMBL/GenBank/DDBJ whole genome shotgun (WGS) entry which is preliminary data.</text>
</comment>
<gene>
    <name evidence="2" type="ORF">FYJ73_13275</name>
</gene>
<feature type="chain" id="PRO_5029558250" evidence="1">
    <location>
        <begin position="20"/>
        <end position="256"/>
    </location>
</feature>
<dbReference type="AlphaFoldDB" id="A0A7K0KI52"/>
<dbReference type="GO" id="GO:0016787">
    <property type="term" value="F:hydrolase activity"/>
    <property type="evidence" value="ECO:0007669"/>
    <property type="project" value="UniProtKB-KW"/>
</dbReference>
<organism evidence="2 3">
    <name type="scientific">Hallella mizrahii</name>
    <dbReference type="NCBI Taxonomy" id="2606637"/>
    <lineage>
        <taxon>Bacteria</taxon>
        <taxon>Pseudomonadati</taxon>
        <taxon>Bacteroidota</taxon>
        <taxon>Bacteroidia</taxon>
        <taxon>Bacteroidales</taxon>
        <taxon>Prevotellaceae</taxon>
        <taxon>Hallella</taxon>
    </lineage>
</organism>
<dbReference type="PANTHER" id="PTHR43546">
    <property type="entry name" value="UPF0173 METAL-DEPENDENT HYDROLASE MJ1163-RELATED"/>
    <property type="match status" value="1"/>
</dbReference>
<dbReference type="RefSeq" id="WP_154535209.1">
    <property type="nucleotide sequence ID" value="NZ_VUNG01000044.1"/>
</dbReference>
<dbReference type="Pfam" id="PF13483">
    <property type="entry name" value="Lactamase_B_3"/>
    <property type="match status" value="1"/>
</dbReference>
<dbReference type="PROSITE" id="PS51257">
    <property type="entry name" value="PROKAR_LIPOPROTEIN"/>
    <property type="match status" value="1"/>
</dbReference>
<feature type="signal peptide" evidence="1">
    <location>
        <begin position="1"/>
        <end position="19"/>
    </location>
</feature>
<evidence type="ECO:0000313" key="2">
    <source>
        <dbReference type="EMBL" id="MST85623.1"/>
    </source>
</evidence>